<accession>A0A1I0LX07</accession>
<evidence type="ECO:0000313" key="2">
    <source>
        <dbReference type="Proteomes" id="UP000199373"/>
    </source>
</evidence>
<keyword evidence="2" id="KW-1185">Reference proteome</keyword>
<proteinExistence type="predicted"/>
<sequence length="31" mass="3714">MQKVKIVTYFVKHKYRAIIVTLPSESSYKQQ</sequence>
<organism evidence="1 2">
    <name type="scientific">Prevotella aff. ruminicola Tc2-24</name>
    <dbReference type="NCBI Taxonomy" id="81582"/>
    <lineage>
        <taxon>Bacteria</taxon>
        <taxon>Pseudomonadati</taxon>
        <taxon>Bacteroidota</taxon>
        <taxon>Bacteroidia</taxon>
        <taxon>Bacteroidales</taxon>
        <taxon>Prevotellaceae</taxon>
        <taxon>Prevotella</taxon>
    </lineage>
</organism>
<evidence type="ECO:0000313" key="1">
    <source>
        <dbReference type="EMBL" id="SEV80081.1"/>
    </source>
</evidence>
<protein>
    <submittedName>
        <fullName evidence="1">Uncharacterized protein</fullName>
    </submittedName>
</protein>
<name>A0A1I0LX07_9BACT</name>
<dbReference type="AlphaFoldDB" id="A0A1I0LX07"/>
<gene>
    <name evidence="1" type="ORF">SAMN04487850_0034</name>
</gene>
<dbReference type="EMBL" id="FOIQ01000001">
    <property type="protein sequence ID" value="SEV80081.1"/>
    <property type="molecule type" value="Genomic_DNA"/>
</dbReference>
<reference evidence="1 2" key="1">
    <citation type="submission" date="2016-10" db="EMBL/GenBank/DDBJ databases">
        <authorList>
            <person name="de Groot N.N."/>
        </authorList>
    </citation>
    <scope>NUCLEOTIDE SEQUENCE [LARGE SCALE GENOMIC DNA]</scope>
    <source>
        <strain evidence="1 2">TC2-24</strain>
    </source>
</reference>
<dbReference type="Proteomes" id="UP000199373">
    <property type="component" value="Unassembled WGS sequence"/>
</dbReference>